<dbReference type="GO" id="GO:0019005">
    <property type="term" value="C:SCF ubiquitin ligase complex"/>
    <property type="evidence" value="ECO:0007669"/>
    <property type="project" value="TreeGrafter"/>
</dbReference>
<dbReference type="GO" id="GO:0031146">
    <property type="term" value="P:SCF-dependent proteasomal ubiquitin-dependent protein catabolic process"/>
    <property type="evidence" value="ECO:0007669"/>
    <property type="project" value="TreeGrafter"/>
</dbReference>
<dbReference type="AlphaFoldDB" id="A0A1V9YUA9"/>
<sequence length="528" mass="56981">MSWLDTPFLIINVIQHVALLADVIALLRALPATNIGPALSALERLTTAMNLDGPEAGSCYGDGTVPCNHHQPICSLWPTLVLDNIPTDHRVLAVAALPVFRVVRISASDRLNLEGWTGFELPPDVALSISNASLLQPFLALIRRWHHRIGAAGIVLVNNDRRFRDEMCVGLAACPHLAHVSVTGIEQYGHPTVEHFAETVAAFVRACPNLRSLDVQTPQGSEPVDVQYALVPWLQSGRASALYLVEAALSDAGNFAIAVAASRLERLTLHWTTDILDAIGSDSAISQLRYLTALVVRGLFDGTDIAGVVSKLSPSAFTTLQLSQGQECDVSAAVDALSRLHALQEISLRTVWISREPHMLSTASCPALRKLQLAYLDVSDAAMATIVRWASTAKRLQSLELVHCSVGANTVAVVTQALPQWMARGLECLNLSHNKLDDVAVAVLAAAVRLGYNKYPLTVDLSTNRLTKTGVECLVNALEGCAKVVVKVGTNHFDEAAWQRMATEAIARSVVLHNSRVISAPLTRTHHS</sequence>
<comment type="caution">
    <text evidence="1">The sequence shown here is derived from an EMBL/GenBank/DDBJ whole genome shotgun (WGS) entry which is preliminary data.</text>
</comment>
<dbReference type="EMBL" id="JNBR01000840">
    <property type="protein sequence ID" value="OQR89375.1"/>
    <property type="molecule type" value="Genomic_DNA"/>
</dbReference>
<reference evidence="1 2" key="1">
    <citation type="journal article" date="2014" name="Genome Biol. Evol.">
        <title>The secreted proteins of Achlya hypogyna and Thraustotheca clavata identify the ancestral oomycete secretome and reveal gene acquisitions by horizontal gene transfer.</title>
        <authorList>
            <person name="Misner I."/>
            <person name="Blouin N."/>
            <person name="Leonard G."/>
            <person name="Richards T.A."/>
            <person name="Lane C.E."/>
        </authorList>
    </citation>
    <scope>NUCLEOTIDE SEQUENCE [LARGE SCALE GENOMIC DNA]</scope>
    <source>
        <strain evidence="1 2">ATCC 48635</strain>
    </source>
</reference>
<dbReference type="Gene3D" id="3.80.10.10">
    <property type="entry name" value="Ribonuclease Inhibitor"/>
    <property type="match status" value="2"/>
</dbReference>
<name>A0A1V9YUA9_ACHHY</name>
<dbReference type="OrthoDB" id="63324at2759"/>
<organism evidence="1 2">
    <name type="scientific">Achlya hypogyna</name>
    <name type="common">Oomycete</name>
    <name type="synonym">Protoachlya hypogyna</name>
    <dbReference type="NCBI Taxonomy" id="1202772"/>
    <lineage>
        <taxon>Eukaryota</taxon>
        <taxon>Sar</taxon>
        <taxon>Stramenopiles</taxon>
        <taxon>Oomycota</taxon>
        <taxon>Saprolegniomycetes</taxon>
        <taxon>Saprolegniales</taxon>
        <taxon>Achlyaceae</taxon>
        <taxon>Achlya</taxon>
    </lineage>
</organism>
<dbReference type="SUPFAM" id="SSF52047">
    <property type="entry name" value="RNI-like"/>
    <property type="match status" value="1"/>
</dbReference>
<keyword evidence="2" id="KW-1185">Reference proteome</keyword>
<dbReference type="Pfam" id="PF13516">
    <property type="entry name" value="LRR_6"/>
    <property type="match status" value="1"/>
</dbReference>
<protein>
    <submittedName>
        <fullName evidence="1">Uncharacterized protein</fullName>
    </submittedName>
</protein>
<accession>A0A1V9YUA9</accession>
<evidence type="ECO:0000313" key="2">
    <source>
        <dbReference type="Proteomes" id="UP000243579"/>
    </source>
</evidence>
<dbReference type="PANTHER" id="PTHR13318">
    <property type="entry name" value="PARTNER OF PAIRED, ISOFORM B-RELATED"/>
    <property type="match status" value="1"/>
</dbReference>
<dbReference type="Proteomes" id="UP000243579">
    <property type="component" value="Unassembled WGS sequence"/>
</dbReference>
<evidence type="ECO:0000313" key="1">
    <source>
        <dbReference type="EMBL" id="OQR89375.1"/>
    </source>
</evidence>
<dbReference type="PANTHER" id="PTHR13318:SF247">
    <property type="entry name" value="GH16156P"/>
    <property type="match status" value="1"/>
</dbReference>
<gene>
    <name evidence="1" type="ORF">ACHHYP_06320</name>
</gene>
<proteinExistence type="predicted"/>
<dbReference type="InterPro" id="IPR001611">
    <property type="entry name" value="Leu-rich_rpt"/>
</dbReference>
<dbReference type="InterPro" id="IPR032675">
    <property type="entry name" value="LRR_dom_sf"/>
</dbReference>